<dbReference type="Gene3D" id="2.30.30.100">
    <property type="match status" value="1"/>
</dbReference>
<keyword evidence="2" id="KW-1185">Reference proteome</keyword>
<name>A0A8C4NH59_EPTBU</name>
<dbReference type="GeneTree" id="ENSGT00390000018039"/>
<evidence type="ECO:0000313" key="2">
    <source>
        <dbReference type="Proteomes" id="UP000694388"/>
    </source>
</evidence>
<dbReference type="PANTHER" id="PTHR14679:SF1">
    <property type="entry name" value="GEM-ASSOCIATED PROTEIN 7"/>
    <property type="match status" value="1"/>
</dbReference>
<evidence type="ECO:0000313" key="1">
    <source>
        <dbReference type="Ensembl" id="ENSEBUP00000002862.1"/>
    </source>
</evidence>
<dbReference type="Pfam" id="PF11095">
    <property type="entry name" value="Gemin7"/>
    <property type="match status" value="1"/>
</dbReference>
<evidence type="ECO:0008006" key="3">
    <source>
        <dbReference type="Google" id="ProtNLM"/>
    </source>
</evidence>
<dbReference type="InterPro" id="IPR020338">
    <property type="entry name" value="SMN_gemin7"/>
</dbReference>
<proteinExistence type="predicted"/>
<reference evidence="1" key="1">
    <citation type="submission" date="2025-08" db="UniProtKB">
        <authorList>
            <consortium name="Ensembl"/>
        </authorList>
    </citation>
    <scope>IDENTIFICATION</scope>
</reference>
<dbReference type="PANTHER" id="PTHR14679">
    <property type="entry name" value="GEM-ASSOCIATED PROTEIN 7"/>
    <property type="match status" value="1"/>
</dbReference>
<dbReference type="GO" id="GO:0034719">
    <property type="term" value="C:SMN-Sm protein complex"/>
    <property type="evidence" value="ECO:0007669"/>
    <property type="project" value="InterPro"/>
</dbReference>
<dbReference type="AlphaFoldDB" id="A0A8C4NH59"/>
<protein>
    <recommendedName>
        <fullName evidence="3">Gem-associated protein 7</fullName>
    </recommendedName>
</protein>
<sequence length="318" mass="34727">MGLSRCSSVFHDANGHGSGKTLKSTQDTVDPTKDSRCSYSIANRWLFVGALSLNQRGFEPSSPQSHSREFNHYTTVWLWKTRPVTTKRMAGVLEANEAHESDGDCDGDEGEGMEIVRVAVRTDDPQGGRNATLGRDQEPGRVVEVVVVPDGGCSSETECGSNLVYHPQSEGLHRPRLSCSLPRLVPILRLPRGPEARKGFDPSSARFKAQFRPLGPGAGCAGSTQVWGAVVEEEQAVRAMLRERFVRCLLALRGRAAEFTLYERLRMRARFSCADVPFTSVAVHDLDTPLGKQPAALLRTSDVIVFQMQLSDSEGAAG</sequence>
<reference evidence="1" key="2">
    <citation type="submission" date="2025-09" db="UniProtKB">
        <authorList>
            <consortium name="Ensembl"/>
        </authorList>
    </citation>
    <scope>IDENTIFICATION</scope>
</reference>
<dbReference type="Proteomes" id="UP000694388">
    <property type="component" value="Unplaced"/>
</dbReference>
<dbReference type="Ensembl" id="ENSEBUT00000003224.1">
    <property type="protein sequence ID" value="ENSEBUP00000002862.1"/>
    <property type="gene ID" value="ENSEBUG00000002151.1"/>
</dbReference>
<organism evidence="1 2">
    <name type="scientific">Eptatretus burgeri</name>
    <name type="common">Inshore hagfish</name>
    <dbReference type="NCBI Taxonomy" id="7764"/>
    <lineage>
        <taxon>Eukaryota</taxon>
        <taxon>Metazoa</taxon>
        <taxon>Chordata</taxon>
        <taxon>Craniata</taxon>
        <taxon>Vertebrata</taxon>
        <taxon>Cyclostomata</taxon>
        <taxon>Myxini</taxon>
        <taxon>Myxiniformes</taxon>
        <taxon>Myxinidae</taxon>
        <taxon>Eptatretinae</taxon>
        <taxon>Eptatretus</taxon>
    </lineage>
</organism>
<dbReference type="GO" id="GO:0000387">
    <property type="term" value="P:spliceosomal snRNP assembly"/>
    <property type="evidence" value="ECO:0007669"/>
    <property type="project" value="TreeGrafter"/>
</dbReference>
<accession>A0A8C4NH59</accession>